<dbReference type="Pfam" id="PF12833">
    <property type="entry name" value="HTH_18"/>
    <property type="match status" value="1"/>
</dbReference>
<dbReference type="PROSITE" id="PS01124">
    <property type="entry name" value="HTH_ARAC_FAMILY_2"/>
    <property type="match status" value="1"/>
</dbReference>
<keyword evidence="3" id="KW-0804">Transcription</keyword>
<dbReference type="RefSeq" id="WP_186864268.1">
    <property type="nucleotide sequence ID" value="NZ_JACOPE010000001.1"/>
</dbReference>
<dbReference type="PANTHER" id="PTHR43280:SF2">
    <property type="entry name" value="HTH-TYPE TRANSCRIPTIONAL REGULATOR EXSA"/>
    <property type="match status" value="1"/>
</dbReference>
<dbReference type="SUPFAM" id="SSF46689">
    <property type="entry name" value="Homeodomain-like"/>
    <property type="match status" value="2"/>
</dbReference>
<dbReference type="Gene3D" id="2.60.120.10">
    <property type="entry name" value="Jelly Rolls"/>
    <property type="match status" value="1"/>
</dbReference>
<protein>
    <submittedName>
        <fullName evidence="5">Helix-turn-helix transcriptional regulator</fullName>
    </submittedName>
</protein>
<proteinExistence type="predicted"/>
<dbReference type="Pfam" id="PF02311">
    <property type="entry name" value="AraC_binding"/>
    <property type="match status" value="1"/>
</dbReference>
<dbReference type="InterPro" id="IPR003313">
    <property type="entry name" value="AraC-bd"/>
</dbReference>
<dbReference type="InterPro" id="IPR018060">
    <property type="entry name" value="HTH_AraC"/>
</dbReference>
<reference evidence="5 6" key="1">
    <citation type="submission" date="2020-08" db="EMBL/GenBank/DDBJ databases">
        <title>Genome public.</title>
        <authorList>
            <person name="Liu C."/>
            <person name="Sun Q."/>
        </authorList>
    </citation>
    <scope>NUCLEOTIDE SEQUENCE [LARGE SCALE GENOMIC DNA]</scope>
    <source>
        <strain evidence="5 6">NSJ-13</strain>
    </source>
</reference>
<evidence type="ECO:0000256" key="3">
    <source>
        <dbReference type="ARBA" id="ARBA00023163"/>
    </source>
</evidence>
<evidence type="ECO:0000259" key="4">
    <source>
        <dbReference type="PROSITE" id="PS01124"/>
    </source>
</evidence>
<organism evidence="5 6">
    <name type="scientific">Ruminococcus hominis</name>
    <dbReference type="NCBI Taxonomy" id="2763065"/>
    <lineage>
        <taxon>Bacteria</taxon>
        <taxon>Bacillati</taxon>
        <taxon>Bacillota</taxon>
        <taxon>Clostridia</taxon>
        <taxon>Eubacteriales</taxon>
        <taxon>Oscillospiraceae</taxon>
        <taxon>Ruminococcus</taxon>
    </lineage>
</organism>
<dbReference type="InterPro" id="IPR014710">
    <property type="entry name" value="RmlC-like_jellyroll"/>
</dbReference>
<dbReference type="Proteomes" id="UP000631576">
    <property type="component" value="Unassembled WGS sequence"/>
</dbReference>
<evidence type="ECO:0000313" key="6">
    <source>
        <dbReference type="Proteomes" id="UP000631576"/>
    </source>
</evidence>
<dbReference type="InterPro" id="IPR009057">
    <property type="entry name" value="Homeodomain-like_sf"/>
</dbReference>
<feature type="domain" description="HTH araC/xylS-type" evidence="4">
    <location>
        <begin position="202"/>
        <end position="300"/>
    </location>
</feature>
<gene>
    <name evidence="5" type="ORF">H8S40_00240</name>
</gene>
<dbReference type="InterPro" id="IPR020449">
    <property type="entry name" value="Tscrpt_reg_AraC-type_HTH"/>
</dbReference>
<keyword evidence="2" id="KW-0238">DNA-binding</keyword>
<dbReference type="SUPFAM" id="SSF51215">
    <property type="entry name" value="Regulatory protein AraC"/>
    <property type="match status" value="1"/>
</dbReference>
<evidence type="ECO:0000256" key="1">
    <source>
        <dbReference type="ARBA" id="ARBA00023015"/>
    </source>
</evidence>
<dbReference type="PANTHER" id="PTHR43280">
    <property type="entry name" value="ARAC-FAMILY TRANSCRIPTIONAL REGULATOR"/>
    <property type="match status" value="1"/>
</dbReference>
<dbReference type="SMART" id="SM00342">
    <property type="entry name" value="HTH_ARAC"/>
    <property type="match status" value="1"/>
</dbReference>
<sequence>MEEMEDMEEIIKIKESISTANKFHSSELFYIEEEKLPFSAGVYTLAGCAMHWHHSWEILCQLEGEAYVRFGGEKIISRPGDITVISGEEPHETEKITKRHKILLLQFQMEPILPYFSVAKEYQHIPSILLDPFRKVGHFNLRSKKVESIMWKIEEEYKKKILGYEIRIPAYIMELIVYFMRNDYIYVKRPETEVMVALEKIRPALSYVEDNYKNHIELQSVAELCCMSIYTFCRVFKQATDCTFVEYLNHIRLKSAEKLLLSTKLPISEVAYESGFSGLSYFNRKFKEVYSMGPSKYRKISGNEELNCEGYNHSRI</sequence>
<keyword evidence="1" id="KW-0805">Transcription regulation</keyword>
<evidence type="ECO:0000313" key="5">
    <source>
        <dbReference type="EMBL" id="MBC5682032.1"/>
    </source>
</evidence>
<dbReference type="EMBL" id="JACOPE010000001">
    <property type="protein sequence ID" value="MBC5682032.1"/>
    <property type="molecule type" value="Genomic_DNA"/>
</dbReference>
<comment type="caution">
    <text evidence="5">The sequence shown here is derived from an EMBL/GenBank/DDBJ whole genome shotgun (WGS) entry which is preliminary data.</text>
</comment>
<dbReference type="PRINTS" id="PR00032">
    <property type="entry name" value="HTHARAC"/>
</dbReference>
<dbReference type="Gene3D" id="1.10.10.60">
    <property type="entry name" value="Homeodomain-like"/>
    <property type="match status" value="2"/>
</dbReference>
<name>A0ABR7G3K7_9FIRM</name>
<evidence type="ECO:0000256" key="2">
    <source>
        <dbReference type="ARBA" id="ARBA00023125"/>
    </source>
</evidence>
<accession>A0ABR7G3K7</accession>
<keyword evidence="6" id="KW-1185">Reference proteome</keyword>
<dbReference type="InterPro" id="IPR037923">
    <property type="entry name" value="HTH-like"/>
</dbReference>